<evidence type="ECO:0000313" key="2">
    <source>
        <dbReference type="EMBL" id="BAM02347.1"/>
    </source>
</evidence>
<dbReference type="HOGENOM" id="CLU_3203300_0_0_0"/>
<feature type="compositionally biased region" description="Basic residues" evidence="1">
    <location>
        <begin position="23"/>
        <end position="38"/>
    </location>
</feature>
<evidence type="ECO:0000256" key="1">
    <source>
        <dbReference type="SAM" id="MobiDB-lite"/>
    </source>
</evidence>
<sequence length="45" mass="4846">MEEEIGGGATFSGDAADFAISGPRRRRSAKALGPRRRQEHSAFKA</sequence>
<keyword evidence="3" id="KW-1185">Reference proteome</keyword>
<dbReference type="AlphaFoldDB" id="I0IAQ9"/>
<proteinExistence type="predicted"/>
<evidence type="ECO:0000313" key="3">
    <source>
        <dbReference type="Proteomes" id="UP000007881"/>
    </source>
</evidence>
<dbReference type="KEGG" id="phm:PSMK_01880"/>
<reference evidence="2 3" key="1">
    <citation type="submission" date="2012-02" db="EMBL/GenBank/DDBJ databases">
        <title>Complete genome sequence of Phycisphaera mikurensis NBRC 102666.</title>
        <authorList>
            <person name="Ankai A."/>
            <person name="Hosoyama A."/>
            <person name="Terui Y."/>
            <person name="Sekine M."/>
            <person name="Fukai R."/>
            <person name="Kato Y."/>
            <person name="Nakamura S."/>
            <person name="Yamada-Narita S."/>
            <person name="Kawakoshi A."/>
            <person name="Fukunaga Y."/>
            <person name="Yamazaki S."/>
            <person name="Fujita N."/>
        </authorList>
    </citation>
    <scope>NUCLEOTIDE SEQUENCE [LARGE SCALE GENOMIC DNA]</scope>
    <source>
        <strain evidence="3">NBRC 102666 / KCTC 22515 / FYK2301M01</strain>
    </source>
</reference>
<protein>
    <submittedName>
        <fullName evidence="2">Uncharacterized protein</fullName>
    </submittedName>
</protein>
<feature type="compositionally biased region" description="Gly residues" evidence="1">
    <location>
        <begin position="1"/>
        <end position="10"/>
    </location>
</feature>
<accession>I0IAQ9</accession>
<feature type="region of interest" description="Disordered" evidence="1">
    <location>
        <begin position="1"/>
        <end position="45"/>
    </location>
</feature>
<dbReference type="Proteomes" id="UP000007881">
    <property type="component" value="Chromosome"/>
</dbReference>
<dbReference type="EMBL" id="AP012338">
    <property type="protein sequence ID" value="BAM02347.1"/>
    <property type="molecule type" value="Genomic_DNA"/>
</dbReference>
<organism evidence="2 3">
    <name type="scientific">Phycisphaera mikurensis (strain NBRC 102666 / KCTC 22515 / FYK2301M01)</name>
    <dbReference type="NCBI Taxonomy" id="1142394"/>
    <lineage>
        <taxon>Bacteria</taxon>
        <taxon>Pseudomonadati</taxon>
        <taxon>Planctomycetota</taxon>
        <taxon>Phycisphaerae</taxon>
        <taxon>Phycisphaerales</taxon>
        <taxon>Phycisphaeraceae</taxon>
        <taxon>Phycisphaera</taxon>
    </lineage>
</organism>
<name>I0IAQ9_PHYMF</name>
<gene>
    <name evidence="2" type="ordered locus">PSMK_01880</name>
</gene>